<evidence type="ECO:0000313" key="8">
    <source>
        <dbReference type="EnsemblMetazoa" id="GMOY001225-PA"/>
    </source>
</evidence>
<evidence type="ECO:0000313" key="9">
    <source>
        <dbReference type="Proteomes" id="UP000092444"/>
    </source>
</evidence>
<feature type="transmembrane region" description="Helical" evidence="6">
    <location>
        <begin position="254"/>
        <end position="275"/>
    </location>
</feature>
<dbReference type="AlphaFoldDB" id="A0A1B0FCD7"/>
<evidence type="ECO:0000256" key="6">
    <source>
        <dbReference type="SAM" id="Phobius"/>
    </source>
</evidence>
<keyword evidence="3 6" id="KW-0812">Transmembrane</keyword>
<dbReference type="PhylomeDB" id="A0A1B0FCD7"/>
<protein>
    <recommendedName>
        <fullName evidence="7">ABC transporter domain-containing protein</fullName>
    </recommendedName>
</protein>
<dbReference type="Pfam" id="PF02653">
    <property type="entry name" value="BPD_transp_2"/>
    <property type="match status" value="1"/>
</dbReference>
<dbReference type="CDD" id="cd03215">
    <property type="entry name" value="ABC_Carb_Monos_II"/>
    <property type="match status" value="1"/>
</dbReference>
<evidence type="ECO:0000259" key="7">
    <source>
        <dbReference type="PROSITE" id="PS50893"/>
    </source>
</evidence>
<feature type="transmembrane region" description="Helical" evidence="6">
    <location>
        <begin position="375"/>
        <end position="399"/>
    </location>
</feature>
<proteinExistence type="predicted"/>
<feature type="transmembrane region" description="Helical" evidence="6">
    <location>
        <begin position="208"/>
        <end position="234"/>
    </location>
</feature>
<dbReference type="PROSITE" id="PS50893">
    <property type="entry name" value="ABC_TRANSPORTER_2"/>
    <property type="match status" value="1"/>
</dbReference>
<name>A0A1B0FCD7_GLOMM</name>
<evidence type="ECO:0000256" key="4">
    <source>
        <dbReference type="ARBA" id="ARBA00022989"/>
    </source>
</evidence>
<feature type="transmembrane region" description="Helical" evidence="6">
    <location>
        <begin position="321"/>
        <end position="343"/>
    </location>
</feature>
<evidence type="ECO:0000256" key="5">
    <source>
        <dbReference type="ARBA" id="ARBA00023136"/>
    </source>
</evidence>
<evidence type="ECO:0000256" key="3">
    <source>
        <dbReference type="ARBA" id="ARBA00022692"/>
    </source>
</evidence>
<feature type="domain" description="ABC transporter" evidence="7">
    <location>
        <begin position="1"/>
        <end position="212"/>
    </location>
</feature>
<sequence>LTGLVGAGRTETVEAVCGITQPDSGKVYLEGKEVHIKKPSDAMEKGIILLPEDRQKEGLIMSWGLGRNVTLPTISKYAKSGINDEKTERDLAKKLLEEVDTKAVDIFQPASSLSGGNQQKVVVAKALSQEMKVVIMDEPTKGVDVGAKAEIYAIMGDLAKKGYAIILISSEMPEILGMADRIVVMCNGPINPSFLTPKSLMDMLKNNAVTMVMSPGMLCVMLVGGIDISIMSTLALSGMSIGMLLKYEHISSTFLAFVIAIAIGIVCGAVVGLIISRADVPPIIATMGFMYIYRALGYQVSHGGEWASAAALGEFKNFATTKFLGLNCVIWVIIVCYVFFFWFMKWTRTGRMIYAVGSNPSAAEVSGINVKNIKLLVYTIMGLLAGLGGALQVSVYASAMPDMQYGGEMDVIAACVIGGVSMNGGRGTVVVMAEYHQGCYHPRRSSNERNPAAYR</sequence>
<dbReference type="GO" id="GO:0005886">
    <property type="term" value="C:plasma membrane"/>
    <property type="evidence" value="ECO:0007669"/>
    <property type="project" value="UniProtKB-SubCell"/>
</dbReference>
<dbReference type="GO" id="GO:0022857">
    <property type="term" value="F:transmembrane transporter activity"/>
    <property type="evidence" value="ECO:0007669"/>
    <property type="project" value="InterPro"/>
</dbReference>
<keyword evidence="5 6" id="KW-0472">Membrane</keyword>
<dbReference type="Pfam" id="PF00005">
    <property type="entry name" value="ABC_tran"/>
    <property type="match status" value="1"/>
</dbReference>
<organism evidence="8 9">
    <name type="scientific">Glossina morsitans morsitans</name>
    <name type="common">Savannah tsetse fly</name>
    <dbReference type="NCBI Taxonomy" id="37546"/>
    <lineage>
        <taxon>Eukaryota</taxon>
        <taxon>Metazoa</taxon>
        <taxon>Ecdysozoa</taxon>
        <taxon>Arthropoda</taxon>
        <taxon>Hexapoda</taxon>
        <taxon>Insecta</taxon>
        <taxon>Pterygota</taxon>
        <taxon>Neoptera</taxon>
        <taxon>Endopterygota</taxon>
        <taxon>Diptera</taxon>
        <taxon>Brachycera</taxon>
        <taxon>Muscomorpha</taxon>
        <taxon>Hippoboscoidea</taxon>
        <taxon>Glossinidae</taxon>
        <taxon>Glossina</taxon>
    </lineage>
</organism>
<evidence type="ECO:0000256" key="1">
    <source>
        <dbReference type="ARBA" id="ARBA00004651"/>
    </source>
</evidence>
<dbReference type="Gene3D" id="3.40.50.300">
    <property type="entry name" value="P-loop containing nucleotide triphosphate hydrolases"/>
    <property type="match status" value="1"/>
</dbReference>
<dbReference type="EMBL" id="CCAG010016928">
    <property type="status" value="NOT_ANNOTATED_CDS"/>
    <property type="molecule type" value="Genomic_DNA"/>
</dbReference>
<dbReference type="EnsemblMetazoa" id="GMOY001225-RA">
    <property type="protein sequence ID" value="GMOY001225-PA"/>
    <property type="gene ID" value="GMOY001225"/>
</dbReference>
<dbReference type="GO" id="GO:0016887">
    <property type="term" value="F:ATP hydrolysis activity"/>
    <property type="evidence" value="ECO:0007669"/>
    <property type="project" value="InterPro"/>
</dbReference>
<keyword evidence="2" id="KW-1003">Cell membrane</keyword>
<dbReference type="InterPro" id="IPR003439">
    <property type="entry name" value="ABC_transporter-like_ATP-bd"/>
</dbReference>
<evidence type="ECO:0000256" key="2">
    <source>
        <dbReference type="ARBA" id="ARBA00022475"/>
    </source>
</evidence>
<dbReference type="PANTHER" id="PTHR32196:SF72">
    <property type="entry name" value="RIBOSE IMPORT PERMEASE PROTEIN RBSC"/>
    <property type="match status" value="1"/>
</dbReference>
<dbReference type="InterPro" id="IPR017871">
    <property type="entry name" value="ABC_transporter-like_CS"/>
</dbReference>
<feature type="transmembrane region" description="Helical" evidence="6">
    <location>
        <begin position="282"/>
        <end position="301"/>
    </location>
</feature>
<keyword evidence="4 6" id="KW-1133">Transmembrane helix</keyword>
<dbReference type="STRING" id="37546.A0A1B0FCD7"/>
<dbReference type="PROSITE" id="PS00211">
    <property type="entry name" value="ABC_TRANSPORTER_1"/>
    <property type="match status" value="1"/>
</dbReference>
<reference evidence="8" key="1">
    <citation type="submission" date="2020-05" db="UniProtKB">
        <authorList>
            <consortium name="EnsemblMetazoa"/>
        </authorList>
    </citation>
    <scope>IDENTIFICATION</scope>
    <source>
        <strain evidence="8">Yale</strain>
    </source>
</reference>
<accession>A0A1B0FCD7</accession>
<dbReference type="VEuPathDB" id="VectorBase:GMOY001225"/>
<dbReference type="InterPro" id="IPR027417">
    <property type="entry name" value="P-loop_NTPase"/>
</dbReference>
<dbReference type="GO" id="GO:0005524">
    <property type="term" value="F:ATP binding"/>
    <property type="evidence" value="ECO:0007669"/>
    <property type="project" value="InterPro"/>
</dbReference>
<comment type="subcellular location">
    <subcellularLocation>
        <location evidence="1">Cell membrane</location>
        <topology evidence="1">Multi-pass membrane protein</topology>
    </subcellularLocation>
</comment>
<dbReference type="CDD" id="cd06579">
    <property type="entry name" value="TM_PBP1_transp_AraH_like"/>
    <property type="match status" value="1"/>
</dbReference>
<dbReference type="InterPro" id="IPR001851">
    <property type="entry name" value="ABC_transp_permease"/>
</dbReference>
<dbReference type="Proteomes" id="UP000092444">
    <property type="component" value="Unassembled WGS sequence"/>
</dbReference>
<keyword evidence="9" id="KW-1185">Reference proteome</keyword>
<dbReference type="SUPFAM" id="SSF52540">
    <property type="entry name" value="P-loop containing nucleoside triphosphate hydrolases"/>
    <property type="match status" value="1"/>
</dbReference>
<dbReference type="PANTHER" id="PTHR32196">
    <property type="entry name" value="ABC TRANSPORTER PERMEASE PROTEIN YPHD-RELATED-RELATED"/>
    <property type="match status" value="1"/>
</dbReference>